<reference evidence="2 3" key="1">
    <citation type="submission" date="2019-03" db="EMBL/GenBank/DDBJ databases">
        <title>First draft genome of Liparis tanakae, snailfish: a comprehensive survey of snailfish specific genes.</title>
        <authorList>
            <person name="Kim W."/>
            <person name="Song I."/>
            <person name="Jeong J.-H."/>
            <person name="Kim D."/>
            <person name="Kim S."/>
            <person name="Ryu S."/>
            <person name="Song J.Y."/>
            <person name="Lee S.K."/>
        </authorList>
    </citation>
    <scope>NUCLEOTIDE SEQUENCE [LARGE SCALE GENOMIC DNA]</scope>
    <source>
        <tissue evidence="2">Muscle</tissue>
    </source>
</reference>
<organism evidence="2 3">
    <name type="scientific">Liparis tanakae</name>
    <name type="common">Tanaka's snailfish</name>
    <dbReference type="NCBI Taxonomy" id="230148"/>
    <lineage>
        <taxon>Eukaryota</taxon>
        <taxon>Metazoa</taxon>
        <taxon>Chordata</taxon>
        <taxon>Craniata</taxon>
        <taxon>Vertebrata</taxon>
        <taxon>Euteleostomi</taxon>
        <taxon>Actinopterygii</taxon>
        <taxon>Neopterygii</taxon>
        <taxon>Teleostei</taxon>
        <taxon>Neoteleostei</taxon>
        <taxon>Acanthomorphata</taxon>
        <taxon>Eupercaria</taxon>
        <taxon>Perciformes</taxon>
        <taxon>Cottioidei</taxon>
        <taxon>Cottales</taxon>
        <taxon>Liparidae</taxon>
        <taxon>Liparis</taxon>
    </lineage>
</organism>
<protein>
    <submittedName>
        <fullName evidence="2">Uncharacterized protein</fullName>
    </submittedName>
</protein>
<keyword evidence="3" id="KW-1185">Reference proteome</keyword>
<evidence type="ECO:0000256" key="1">
    <source>
        <dbReference type="SAM" id="MobiDB-lite"/>
    </source>
</evidence>
<dbReference type="OrthoDB" id="8783038at2759"/>
<proteinExistence type="predicted"/>
<evidence type="ECO:0000313" key="3">
    <source>
        <dbReference type="Proteomes" id="UP000314294"/>
    </source>
</evidence>
<name>A0A4Z2IQN5_9TELE</name>
<dbReference type="EMBL" id="SRLO01000060">
    <property type="protein sequence ID" value="TNN79834.1"/>
    <property type="molecule type" value="Genomic_DNA"/>
</dbReference>
<sequence>MPSSSVLPSFSRSPSSFFSMSSSPSLSAPVQSPSARRRAWLTTLNLLLYWASRGWAAAVLLGSLDTAKLAERARVRSSMAALLK</sequence>
<gene>
    <name evidence="2" type="ORF">EYF80_009871</name>
</gene>
<evidence type="ECO:0000313" key="2">
    <source>
        <dbReference type="EMBL" id="TNN79834.1"/>
    </source>
</evidence>
<accession>A0A4Z2IQN5</accession>
<dbReference type="AlphaFoldDB" id="A0A4Z2IQN5"/>
<dbReference type="Proteomes" id="UP000314294">
    <property type="component" value="Unassembled WGS sequence"/>
</dbReference>
<comment type="caution">
    <text evidence="2">The sequence shown here is derived from an EMBL/GenBank/DDBJ whole genome shotgun (WGS) entry which is preliminary data.</text>
</comment>
<feature type="region of interest" description="Disordered" evidence="1">
    <location>
        <begin position="1"/>
        <end position="34"/>
    </location>
</feature>